<sequence length="429" mass="48531">MQSVERSLHQNQQSDHIIIIPSASKSYMTHDIPFPFRQNTDFLYLSGFLEPNSVLVLEAKSGKLPDHTATLFVPRKDPHRELWDGPRSGKEGTLSLTGVDSAENIDDLELFLQLYANENKGFVLWYNYSKPVHSEFHKKYFADFIKNNRHGVIENPRSLVQSLRLYKSAAEMQLMQKTCDIASAAFVETMKFSRPGVNEAHLYAKMDYECRVNGADILAYPPVVAGGNRANTIHYINNNQIVDDGTMVLMDAGCECHGYTSDITRTWPVSGCFTKEQRALYEAVLDVQKHCLKVCERPGVTLDFIFLEMLRVIAQHLQELNLIPKDLTSHQAQTLARQFCPHHVGHYLGMDVHDTDEISRNIKLQPGMVVTIEPGIYIPLNSRHHVPAGFRGQGIRIEDDVLITSGEPHVLTSACPKNPDHIEKILSER</sequence>
<reference evidence="9" key="1">
    <citation type="submission" date="2012-12" db="EMBL/GenBank/DDBJ databases">
        <authorList>
            <person name="Hellsten U."/>
            <person name="Grimwood J."/>
            <person name="Chapman J.A."/>
            <person name="Shapiro H."/>
            <person name="Aerts A."/>
            <person name="Otillar R.P."/>
            <person name="Terry A.Y."/>
            <person name="Boore J.L."/>
            <person name="Simakov O."/>
            <person name="Marletaz F."/>
            <person name="Cho S.-J."/>
            <person name="Edsinger-Gonzales E."/>
            <person name="Havlak P."/>
            <person name="Kuo D.-H."/>
            <person name="Larsson T."/>
            <person name="Lv J."/>
            <person name="Arendt D."/>
            <person name="Savage R."/>
            <person name="Osoegawa K."/>
            <person name="de Jong P."/>
            <person name="Lindberg D.R."/>
            <person name="Seaver E.C."/>
            <person name="Weisblat D.A."/>
            <person name="Putnam N.H."/>
            <person name="Grigoriev I.V."/>
            <person name="Rokhsar D.S."/>
        </authorList>
    </citation>
    <scope>NUCLEOTIDE SEQUENCE</scope>
    <source>
        <strain evidence="9">I ESC-2004</strain>
    </source>
</reference>
<dbReference type="InterPro" id="IPR036005">
    <property type="entry name" value="Creatinase/aminopeptidase-like"/>
</dbReference>
<accession>R7T7S9</accession>
<name>R7T7S9_CAPTE</name>
<evidence type="ECO:0000256" key="5">
    <source>
        <dbReference type="ARBA" id="ARBA00023211"/>
    </source>
</evidence>
<dbReference type="Proteomes" id="UP000014760">
    <property type="component" value="Unassembled WGS sequence"/>
</dbReference>
<proteinExistence type="inferred from homology"/>
<reference evidence="7 9" key="2">
    <citation type="journal article" date="2013" name="Nature">
        <title>Insights into bilaterian evolution from three spiralian genomes.</title>
        <authorList>
            <person name="Simakov O."/>
            <person name="Marletaz F."/>
            <person name="Cho S.J."/>
            <person name="Edsinger-Gonzales E."/>
            <person name="Havlak P."/>
            <person name="Hellsten U."/>
            <person name="Kuo D.H."/>
            <person name="Larsson T."/>
            <person name="Lv J."/>
            <person name="Arendt D."/>
            <person name="Savage R."/>
            <person name="Osoegawa K."/>
            <person name="de Jong P."/>
            <person name="Grimwood J."/>
            <person name="Chapman J.A."/>
            <person name="Shapiro H."/>
            <person name="Aerts A."/>
            <person name="Otillar R.P."/>
            <person name="Terry A.Y."/>
            <person name="Boore J.L."/>
            <person name="Grigoriev I.V."/>
            <person name="Lindberg D.R."/>
            <person name="Seaver E.C."/>
            <person name="Weisblat D.A."/>
            <person name="Putnam N.H."/>
            <person name="Rokhsar D.S."/>
        </authorList>
    </citation>
    <scope>NUCLEOTIDE SEQUENCE</scope>
    <source>
        <strain evidence="7 9">I ESC-2004</strain>
    </source>
</reference>
<evidence type="ECO:0000259" key="6">
    <source>
        <dbReference type="SMART" id="SM01011"/>
    </source>
</evidence>
<evidence type="ECO:0000256" key="2">
    <source>
        <dbReference type="ARBA" id="ARBA00008766"/>
    </source>
</evidence>
<protein>
    <recommendedName>
        <fullName evidence="6">Aminopeptidase P N-terminal domain-containing protein</fullName>
    </recommendedName>
</protein>
<dbReference type="GO" id="GO:0006508">
    <property type="term" value="P:proteolysis"/>
    <property type="evidence" value="ECO:0007669"/>
    <property type="project" value="TreeGrafter"/>
</dbReference>
<dbReference type="InterPro" id="IPR029149">
    <property type="entry name" value="Creatin/AminoP/Spt16_N"/>
</dbReference>
<organism evidence="7">
    <name type="scientific">Capitella teleta</name>
    <name type="common">Polychaete worm</name>
    <dbReference type="NCBI Taxonomy" id="283909"/>
    <lineage>
        <taxon>Eukaryota</taxon>
        <taxon>Metazoa</taxon>
        <taxon>Spiralia</taxon>
        <taxon>Lophotrochozoa</taxon>
        <taxon>Annelida</taxon>
        <taxon>Polychaeta</taxon>
        <taxon>Sedentaria</taxon>
        <taxon>Scolecida</taxon>
        <taxon>Capitellidae</taxon>
        <taxon>Capitella</taxon>
    </lineage>
</organism>
<gene>
    <name evidence="7" type="ORF">CAPTEDRAFT_172665</name>
</gene>
<evidence type="ECO:0000313" key="7">
    <source>
        <dbReference type="EMBL" id="ELT89493.1"/>
    </source>
</evidence>
<dbReference type="InterPro" id="IPR000994">
    <property type="entry name" value="Pept_M24"/>
</dbReference>
<keyword evidence="3" id="KW-0479">Metal-binding</keyword>
<dbReference type="SUPFAM" id="SSF55920">
    <property type="entry name" value="Creatinase/aminopeptidase"/>
    <property type="match status" value="1"/>
</dbReference>
<dbReference type="STRING" id="283909.R7T7S9"/>
<dbReference type="InterPro" id="IPR007865">
    <property type="entry name" value="Aminopep_P_N"/>
</dbReference>
<dbReference type="GO" id="GO:0005739">
    <property type="term" value="C:mitochondrion"/>
    <property type="evidence" value="ECO:0007669"/>
    <property type="project" value="TreeGrafter"/>
</dbReference>
<dbReference type="GO" id="GO:0070006">
    <property type="term" value="F:metalloaminopeptidase activity"/>
    <property type="evidence" value="ECO:0007669"/>
    <property type="project" value="InterPro"/>
</dbReference>
<dbReference type="SUPFAM" id="SSF53092">
    <property type="entry name" value="Creatinase/prolidase N-terminal domain"/>
    <property type="match status" value="1"/>
</dbReference>
<dbReference type="OrthoDB" id="4215474at2759"/>
<keyword evidence="4" id="KW-0378">Hydrolase</keyword>
<dbReference type="InterPro" id="IPR052433">
    <property type="entry name" value="X-Pro_dipept-like"/>
</dbReference>
<dbReference type="FunCoup" id="R7T7S9">
    <property type="interactions" value="1013"/>
</dbReference>
<evidence type="ECO:0000256" key="3">
    <source>
        <dbReference type="ARBA" id="ARBA00022723"/>
    </source>
</evidence>
<dbReference type="EMBL" id="KB311324">
    <property type="protein sequence ID" value="ELT89493.1"/>
    <property type="molecule type" value="Genomic_DNA"/>
</dbReference>
<dbReference type="HOGENOM" id="CLU_017266_1_1_1"/>
<comment type="similarity">
    <text evidence="2">Belongs to the peptidase M24B family.</text>
</comment>
<dbReference type="SMART" id="SM01011">
    <property type="entry name" value="AMP_N"/>
    <property type="match status" value="1"/>
</dbReference>
<dbReference type="PANTHER" id="PTHR43226:SF4">
    <property type="entry name" value="XAA-PRO AMINOPEPTIDASE 3"/>
    <property type="match status" value="1"/>
</dbReference>
<keyword evidence="5" id="KW-0464">Manganese</keyword>
<dbReference type="FunFam" id="3.90.230.10:FF:000002">
    <property type="entry name" value="Xaa-Pro aminopeptidase 3"/>
    <property type="match status" value="1"/>
</dbReference>
<dbReference type="EnsemblMetazoa" id="CapteT172665">
    <property type="protein sequence ID" value="CapteP172665"/>
    <property type="gene ID" value="CapteG172665"/>
</dbReference>
<keyword evidence="9" id="KW-1185">Reference proteome</keyword>
<evidence type="ECO:0000256" key="1">
    <source>
        <dbReference type="ARBA" id="ARBA00001936"/>
    </source>
</evidence>
<evidence type="ECO:0000256" key="4">
    <source>
        <dbReference type="ARBA" id="ARBA00022801"/>
    </source>
</evidence>
<evidence type="ECO:0000313" key="8">
    <source>
        <dbReference type="EnsemblMetazoa" id="CapteP172665"/>
    </source>
</evidence>
<dbReference type="Gene3D" id="3.90.230.10">
    <property type="entry name" value="Creatinase/methionine aminopeptidase superfamily"/>
    <property type="match status" value="1"/>
</dbReference>
<dbReference type="CDD" id="cd01087">
    <property type="entry name" value="Prolidase"/>
    <property type="match status" value="1"/>
</dbReference>
<dbReference type="Pfam" id="PF05195">
    <property type="entry name" value="AMP_N"/>
    <property type="match status" value="1"/>
</dbReference>
<evidence type="ECO:0000313" key="9">
    <source>
        <dbReference type="Proteomes" id="UP000014760"/>
    </source>
</evidence>
<dbReference type="EMBL" id="AMQN01003242">
    <property type="status" value="NOT_ANNOTATED_CDS"/>
    <property type="molecule type" value="Genomic_DNA"/>
</dbReference>
<dbReference type="Gene3D" id="3.40.350.10">
    <property type="entry name" value="Creatinase/prolidase N-terminal domain"/>
    <property type="match status" value="1"/>
</dbReference>
<feature type="domain" description="Aminopeptidase P N-terminal" evidence="6">
    <location>
        <begin position="4"/>
        <end position="133"/>
    </location>
</feature>
<reference evidence="8" key="3">
    <citation type="submission" date="2015-06" db="UniProtKB">
        <authorList>
            <consortium name="EnsemblMetazoa"/>
        </authorList>
    </citation>
    <scope>IDENTIFICATION</scope>
</reference>
<dbReference type="Pfam" id="PF00557">
    <property type="entry name" value="Peptidase_M24"/>
    <property type="match status" value="1"/>
</dbReference>
<dbReference type="PANTHER" id="PTHR43226">
    <property type="entry name" value="XAA-PRO AMINOPEPTIDASE 3"/>
    <property type="match status" value="1"/>
</dbReference>
<dbReference type="GO" id="GO:0030145">
    <property type="term" value="F:manganese ion binding"/>
    <property type="evidence" value="ECO:0007669"/>
    <property type="project" value="InterPro"/>
</dbReference>
<comment type="cofactor">
    <cofactor evidence="1">
        <name>Mn(2+)</name>
        <dbReference type="ChEBI" id="CHEBI:29035"/>
    </cofactor>
</comment>
<dbReference type="AlphaFoldDB" id="R7T7S9"/>
<dbReference type="OMA" id="DSYFWYL"/>